<dbReference type="InterPro" id="IPR036291">
    <property type="entry name" value="NAD(P)-bd_dom_sf"/>
</dbReference>
<dbReference type="InterPro" id="IPR036169">
    <property type="entry name" value="DXPR_C_sf"/>
</dbReference>
<feature type="binding site" evidence="9">
    <location>
        <position position="10"/>
    </location>
    <ligand>
        <name>NADPH</name>
        <dbReference type="ChEBI" id="CHEBI:57783"/>
    </ligand>
</feature>
<feature type="domain" description="1-deoxy-D-xylulose 5-phosphate reductoisomerase N-terminal" evidence="10">
    <location>
        <begin position="4"/>
        <end position="130"/>
    </location>
</feature>
<evidence type="ECO:0000313" key="14">
    <source>
        <dbReference type="Proteomes" id="UP000704068"/>
    </source>
</evidence>
<keyword evidence="6 9" id="KW-0464">Manganese</keyword>
<feature type="binding site" evidence="9">
    <location>
        <position position="13"/>
    </location>
    <ligand>
        <name>NADPH</name>
        <dbReference type="ChEBI" id="CHEBI:57783"/>
    </ligand>
</feature>
<comment type="caution">
    <text evidence="13">The sequence shown here is derived from an EMBL/GenBank/DDBJ whole genome shotgun (WGS) entry which is preliminary data.</text>
</comment>
<dbReference type="NCBIfam" id="NF009114">
    <property type="entry name" value="PRK12464.1"/>
    <property type="match status" value="1"/>
</dbReference>
<dbReference type="SUPFAM" id="SSF51735">
    <property type="entry name" value="NAD(P)-binding Rossmann-fold domains"/>
    <property type="match status" value="1"/>
</dbReference>
<evidence type="ECO:0000256" key="7">
    <source>
        <dbReference type="ARBA" id="ARBA00023229"/>
    </source>
</evidence>
<feature type="binding site" evidence="9">
    <location>
        <position position="149"/>
    </location>
    <ligand>
        <name>1-deoxy-D-xylulose 5-phosphate</name>
        <dbReference type="ChEBI" id="CHEBI:57792"/>
    </ligand>
</feature>
<reference evidence="13" key="1">
    <citation type="submission" date="2020-04" db="EMBL/GenBank/DDBJ databases">
        <title>Deep metagenomics examines the oral microbiome during advanced dental caries in children, revealing novel taxa and co-occurrences with host molecules.</title>
        <authorList>
            <person name="Baker J.L."/>
            <person name="Morton J.T."/>
            <person name="Dinis M."/>
            <person name="Alvarez R."/>
            <person name="Tran N.C."/>
            <person name="Knight R."/>
            <person name="Edlund A."/>
        </authorList>
    </citation>
    <scope>NUCLEOTIDE SEQUENCE</scope>
    <source>
        <strain evidence="13">JCVI_34_bin.1</strain>
    </source>
</reference>
<dbReference type="PANTHER" id="PTHR30525">
    <property type="entry name" value="1-DEOXY-D-XYLULOSE 5-PHOSPHATE REDUCTOISOMERASE"/>
    <property type="match status" value="1"/>
</dbReference>
<feature type="binding site" evidence="9">
    <location>
        <position position="11"/>
    </location>
    <ligand>
        <name>NADPH</name>
        <dbReference type="ChEBI" id="CHEBI:57783"/>
    </ligand>
</feature>
<evidence type="ECO:0000259" key="11">
    <source>
        <dbReference type="Pfam" id="PF08436"/>
    </source>
</evidence>
<feature type="binding site" evidence="9">
    <location>
        <position position="219"/>
    </location>
    <ligand>
        <name>1-deoxy-D-xylulose 5-phosphate</name>
        <dbReference type="ChEBI" id="CHEBI:57792"/>
    </ligand>
</feature>
<comment type="caution">
    <text evidence="9">Lacks conserved residue(s) required for the propagation of feature annotation.</text>
</comment>
<feature type="binding site" evidence="9">
    <location>
        <position position="150"/>
    </location>
    <ligand>
        <name>Mn(2+)</name>
        <dbReference type="ChEBI" id="CHEBI:29035"/>
    </ligand>
</feature>
<dbReference type="SUPFAM" id="SSF55347">
    <property type="entry name" value="Glyceraldehyde-3-phosphate dehydrogenase-like, C-terminal domain"/>
    <property type="match status" value="1"/>
</dbReference>
<dbReference type="PANTHER" id="PTHR30525:SF0">
    <property type="entry name" value="1-DEOXY-D-XYLULOSE 5-PHOSPHATE REDUCTOISOMERASE, CHLOROPLASTIC"/>
    <property type="match status" value="1"/>
</dbReference>
<dbReference type="Proteomes" id="UP000704068">
    <property type="component" value="Unassembled WGS sequence"/>
</dbReference>
<evidence type="ECO:0000259" key="10">
    <source>
        <dbReference type="Pfam" id="PF02670"/>
    </source>
</evidence>
<keyword evidence="5 9" id="KW-0560">Oxidoreductase</keyword>
<feature type="binding site" evidence="9">
    <location>
        <position position="150"/>
    </location>
    <ligand>
        <name>1-deoxy-D-xylulose 5-phosphate</name>
        <dbReference type="ChEBI" id="CHEBI:57792"/>
    </ligand>
</feature>
<feature type="binding site" evidence="9">
    <location>
        <position position="197"/>
    </location>
    <ligand>
        <name>1-deoxy-D-xylulose 5-phosphate</name>
        <dbReference type="ChEBI" id="CHEBI:57792"/>
    </ligand>
</feature>
<comment type="catalytic activity">
    <reaction evidence="8">
        <text>2-C-methyl-D-erythritol 4-phosphate + NADP(+) = 1-deoxy-D-xylulose 5-phosphate + NADPH + H(+)</text>
        <dbReference type="Rhea" id="RHEA:13717"/>
        <dbReference type="ChEBI" id="CHEBI:15378"/>
        <dbReference type="ChEBI" id="CHEBI:57783"/>
        <dbReference type="ChEBI" id="CHEBI:57792"/>
        <dbReference type="ChEBI" id="CHEBI:58262"/>
        <dbReference type="ChEBI" id="CHEBI:58349"/>
        <dbReference type="EC" id="1.1.1.267"/>
    </reaction>
    <physiologicalReaction direction="right-to-left" evidence="8">
        <dbReference type="Rhea" id="RHEA:13719"/>
    </physiologicalReaction>
</comment>
<evidence type="ECO:0000256" key="6">
    <source>
        <dbReference type="ARBA" id="ARBA00023211"/>
    </source>
</evidence>
<comment type="cofactor">
    <cofactor evidence="9">
        <name>Mg(2+)</name>
        <dbReference type="ChEBI" id="CHEBI:18420"/>
    </cofactor>
    <cofactor evidence="9">
        <name>Mn(2+)</name>
        <dbReference type="ChEBI" id="CHEBI:29035"/>
    </cofactor>
</comment>
<evidence type="ECO:0000313" key="13">
    <source>
        <dbReference type="EMBL" id="MBF0970397.1"/>
    </source>
</evidence>
<evidence type="ECO:0000256" key="1">
    <source>
        <dbReference type="ARBA" id="ARBA00005094"/>
    </source>
</evidence>
<dbReference type="FunFam" id="3.40.50.720:FF:000045">
    <property type="entry name" value="1-deoxy-D-xylulose 5-phosphate reductoisomerase"/>
    <property type="match status" value="1"/>
</dbReference>
<dbReference type="GO" id="GO:0030604">
    <property type="term" value="F:1-deoxy-D-xylulose-5-phosphate reductoisomerase activity"/>
    <property type="evidence" value="ECO:0007669"/>
    <property type="project" value="UniProtKB-UniRule"/>
</dbReference>
<dbReference type="InterPro" id="IPR003821">
    <property type="entry name" value="DXP_reductoisomerase"/>
</dbReference>
<evidence type="ECO:0000259" key="12">
    <source>
        <dbReference type="Pfam" id="PF13288"/>
    </source>
</evidence>
<feature type="domain" description="DXP reductoisomerase C-terminal" evidence="12">
    <location>
        <begin position="259"/>
        <end position="375"/>
    </location>
</feature>
<keyword evidence="3 9" id="KW-0479">Metal-binding</keyword>
<dbReference type="HAMAP" id="MF_00183">
    <property type="entry name" value="DXP_reductoisom"/>
    <property type="match status" value="1"/>
</dbReference>
<dbReference type="GO" id="GO:0030145">
    <property type="term" value="F:manganese ion binding"/>
    <property type="evidence" value="ECO:0007669"/>
    <property type="project" value="TreeGrafter"/>
</dbReference>
<accession>A0A929RW60</accession>
<dbReference type="PIRSF" id="PIRSF006205">
    <property type="entry name" value="Dxp_reductismrs"/>
    <property type="match status" value="1"/>
</dbReference>
<comment type="pathway">
    <text evidence="1 9">Isoprenoid biosynthesis; isopentenyl diphosphate biosynthesis via DXP pathway; isopentenyl diphosphate from 1-deoxy-D-xylulose 5-phosphate: step 1/6.</text>
</comment>
<protein>
    <recommendedName>
        <fullName evidence="9">1-deoxy-D-xylulose 5-phosphate reductoisomerase</fullName>
        <shortName evidence="9">DXP reductoisomerase</shortName>
        <ecNumber evidence="9">1.1.1.267</ecNumber>
    </recommendedName>
    <alternativeName>
        <fullName evidence="9">1-deoxyxylulose-5-phosphate reductoisomerase</fullName>
    </alternativeName>
    <alternativeName>
        <fullName evidence="9">2-C-methyl-D-erythritol 4-phosphate synthase</fullName>
    </alternativeName>
</protein>
<dbReference type="AlphaFoldDB" id="A0A929RW60"/>
<dbReference type="GO" id="GO:0051484">
    <property type="term" value="P:isopentenyl diphosphate biosynthetic process, methylerythritol 4-phosphate pathway involved in terpenoid biosynthetic process"/>
    <property type="evidence" value="ECO:0007669"/>
    <property type="project" value="UniProtKB-ARBA"/>
</dbReference>
<proteinExistence type="inferred from homology"/>
<feature type="binding site" evidence="9">
    <location>
        <position position="123"/>
    </location>
    <ligand>
        <name>1-deoxy-D-xylulose 5-phosphate</name>
        <dbReference type="ChEBI" id="CHEBI:57792"/>
    </ligand>
</feature>
<feature type="binding site" evidence="9">
    <location>
        <position position="122"/>
    </location>
    <ligand>
        <name>NADPH</name>
        <dbReference type="ChEBI" id="CHEBI:57783"/>
    </ligand>
</feature>
<evidence type="ECO:0000256" key="3">
    <source>
        <dbReference type="ARBA" id="ARBA00022723"/>
    </source>
</evidence>
<evidence type="ECO:0000256" key="4">
    <source>
        <dbReference type="ARBA" id="ARBA00022857"/>
    </source>
</evidence>
<dbReference type="Pfam" id="PF08436">
    <property type="entry name" value="DXP_redisom_C"/>
    <property type="match status" value="1"/>
</dbReference>
<evidence type="ECO:0000256" key="2">
    <source>
        <dbReference type="ARBA" id="ARBA00006825"/>
    </source>
</evidence>
<dbReference type="RefSeq" id="WP_303763787.1">
    <property type="nucleotide sequence ID" value="NZ_JABZGR010000012.1"/>
</dbReference>
<feature type="binding site" evidence="9">
    <location>
        <position position="38"/>
    </location>
    <ligand>
        <name>NADPH</name>
        <dbReference type="ChEBI" id="CHEBI:57783"/>
    </ligand>
</feature>
<feature type="binding site" evidence="9">
    <location>
        <position position="215"/>
    </location>
    <ligand>
        <name>1-deoxy-D-xylulose 5-phosphate</name>
        <dbReference type="ChEBI" id="CHEBI:57792"/>
    </ligand>
</feature>
<comment type="similarity">
    <text evidence="2 9">Belongs to the DXR family.</text>
</comment>
<dbReference type="SUPFAM" id="SSF69055">
    <property type="entry name" value="1-deoxy-D-xylulose-5-phosphate reductoisomerase, C-terminal domain"/>
    <property type="match status" value="1"/>
</dbReference>
<evidence type="ECO:0000256" key="9">
    <source>
        <dbReference type="HAMAP-Rule" id="MF_00183"/>
    </source>
</evidence>
<dbReference type="Pfam" id="PF13288">
    <property type="entry name" value="DXPR_C"/>
    <property type="match status" value="1"/>
</dbReference>
<evidence type="ECO:0000256" key="8">
    <source>
        <dbReference type="ARBA" id="ARBA00048543"/>
    </source>
</evidence>
<name>A0A929RW60_9BACT</name>
<dbReference type="Pfam" id="PF02670">
    <property type="entry name" value="DXP_reductoisom"/>
    <property type="match status" value="1"/>
</dbReference>
<dbReference type="InterPro" id="IPR013512">
    <property type="entry name" value="DXP_reductoisomerase_N"/>
</dbReference>
<feature type="binding site" evidence="9">
    <location>
        <position position="210"/>
    </location>
    <ligand>
        <name>1-deoxy-D-xylulose 5-phosphate</name>
        <dbReference type="ChEBI" id="CHEBI:57792"/>
    </ligand>
</feature>
<dbReference type="Gene3D" id="1.10.1740.10">
    <property type="match status" value="1"/>
</dbReference>
<dbReference type="GO" id="GO:0070402">
    <property type="term" value="F:NADPH binding"/>
    <property type="evidence" value="ECO:0007669"/>
    <property type="project" value="InterPro"/>
</dbReference>
<feature type="binding site" evidence="9">
    <location>
        <position position="174"/>
    </location>
    <ligand>
        <name>1-deoxy-D-xylulose 5-phosphate</name>
        <dbReference type="ChEBI" id="CHEBI:57792"/>
    </ligand>
</feature>
<organism evidence="13 14">
    <name type="scientific">Alloprevotella tannerae</name>
    <dbReference type="NCBI Taxonomy" id="76122"/>
    <lineage>
        <taxon>Bacteria</taxon>
        <taxon>Pseudomonadati</taxon>
        <taxon>Bacteroidota</taxon>
        <taxon>Bacteroidia</taxon>
        <taxon>Bacteroidales</taxon>
        <taxon>Prevotellaceae</taxon>
        <taxon>Alloprevotella</taxon>
    </lineage>
</organism>
<comment type="function">
    <text evidence="9">Catalyzes the NADPH-dependent rearrangement and reduction of 1-deoxy-D-xylulose-5-phosphate (DXP) to 2-C-methyl-D-erythritol 4-phosphate (MEP).</text>
</comment>
<feature type="binding site" evidence="9">
    <location>
        <position position="12"/>
    </location>
    <ligand>
        <name>NADPH</name>
        <dbReference type="ChEBI" id="CHEBI:57783"/>
    </ligand>
</feature>
<evidence type="ECO:0000256" key="5">
    <source>
        <dbReference type="ARBA" id="ARBA00023002"/>
    </source>
</evidence>
<feature type="domain" description="1-deoxy-D-xylulose 5-phosphate reductoisomerase C-terminal" evidence="11">
    <location>
        <begin position="144"/>
        <end position="227"/>
    </location>
</feature>
<feature type="binding site" evidence="9">
    <location>
        <position position="124"/>
    </location>
    <ligand>
        <name>NADPH</name>
        <dbReference type="ChEBI" id="CHEBI:57783"/>
    </ligand>
</feature>
<keyword evidence="7 9" id="KW-0414">Isoprene biosynthesis</keyword>
<feature type="binding site" evidence="9">
    <location>
        <position position="203"/>
    </location>
    <ligand>
        <name>NADPH</name>
        <dbReference type="ChEBI" id="CHEBI:57783"/>
    </ligand>
</feature>
<dbReference type="Gene3D" id="3.40.50.720">
    <property type="entry name" value="NAD(P)-binding Rossmann-like Domain"/>
    <property type="match status" value="1"/>
</dbReference>
<feature type="binding site" evidence="9">
    <location>
        <position position="148"/>
    </location>
    <ligand>
        <name>Mn(2+)</name>
        <dbReference type="ChEBI" id="CHEBI:29035"/>
    </ligand>
</feature>
<feature type="binding site" evidence="9">
    <location>
        <position position="219"/>
    </location>
    <ligand>
        <name>Mn(2+)</name>
        <dbReference type="ChEBI" id="CHEBI:29035"/>
    </ligand>
</feature>
<dbReference type="NCBIfam" id="TIGR00243">
    <property type="entry name" value="Dxr"/>
    <property type="match status" value="1"/>
</dbReference>
<keyword evidence="4 9" id="KW-0521">NADP</keyword>
<dbReference type="EC" id="1.1.1.267" evidence="9"/>
<feature type="binding site" evidence="9">
    <location>
        <position position="216"/>
    </location>
    <ligand>
        <name>1-deoxy-D-xylulose 5-phosphate</name>
        <dbReference type="ChEBI" id="CHEBI:57792"/>
    </ligand>
</feature>
<sequence>MRKIALLGSTGSIGTQALDIIRAHSDLFEAYLLTANDNADLLIRQAREFEPDSVVIANADKYDYVSEALADLPIKVYAGADAICDVVTASPIDIVLTAMVGFSGLRPTVAALKAGKAIALANKETLVVAGEIITRLALDNKCPLLPVDSEHSAIFQCLTGSGNNPVEALLLTASGGPFRQMDAAALARVTAAQALKHPNWVMGAKITIDSASMMNKGFEMIEAKWLFGVQPEAIEIVVHPESIIHSAVRYADGAVIAQMGLPDMHLPISYAFSYPRRLPISGERMDLFRLGSLHFERPDVERFPCLRLAYAAVNRGGNAPCVLNAANEVVNLAFREGRIAFPQMAEIINETMARTHYINTPTLDDYFETDSEARRIAASLIPNT</sequence>
<dbReference type="InterPro" id="IPR026877">
    <property type="entry name" value="DXPR_C"/>
</dbReference>
<keyword evidence="9" id="KW-0460">Magnesium</keyword>
<dbReference type="EMBL" id="JABZGR010000012">
    <property type="protein sequence ID" value="MBF0970397.1"/>
    <property type="molecule type" value="Genomic_DNA"/>
</dbReference>
<dbReference type="InterPro" id="IPR013644">
    <property type="entry name" value="DXP_reductoisomerase_C"/>
</dbReference>
<gene>
    <name evidence="9" type="primary">dxr</name>
    <name evidence="13" type="ORF">HXK21_05085</name>
</gene>